<gene>
    <name evidence="1" type="primary">Hypp9609</name>
    <name evidence="1" type="ORF">BLAG_LOCUS26198</name>
</gene>
<evidence type="ECO:0000313" key="1">
    <source>
        <dbReference type="EMBL" id="CAH1277409.1"/>
    </source>
</evidence>
<sequence length="132" mass="14899">MVFDQGATRAFNGWKSVNDRIITARLQSRHGNATIVQVYEPTEDADESDKDEFYNHLEDTCDSLPSHGAKILMGQQTRKHQDLFDDNGEEMLNKKQHAYRALQRNGRSAAKKAAYNAIKNRVHAGLLAKLQG</sequence>
<dbReference type="Proteomes" id="UP000838412">
    <property type="component" value="Unassembled WGS sequence"/>
</dbReference>
<accession>A0A8S4MNQ4</accession>
<keyword evidence="2" id="KW-1185">Reference proteome</keyword>
<evidence type="ECO:0000313" key="2">
    <source>
        <dbReference type="Proteomes" id="UP000838412"/>
    </source>
</evidence>
<comment type="caution">
    <text evidence="1">The sequence shown here is derived from an EMBL/GenBank/DDBJ whole genome shotgun (WGS) entry which is preliminary data.</text>
</comment>
<proteinExistence type="predicted"/>
<organism evidence="1 2">
    <name type="scientific">Branchiostoma lanceolatum</name>
    <name type="common">Common lancelet</name>
    <name type="synonym">Amphioxus lanceolatum</name>
    <dbReference type="NCBI Taxonomy" id="7740"/>
    <lineage>
        <taxon>Eukaryota</taxon>
        <taxon>Metazoa</taxon>
        <taxon>Chordata</taxon>
        <taxon>Cephalochordata</taxon>
        <taxon>Leptocardii</taxon>
        <taxon>Amphioxiformes</taxon>
        <taxon>Branchiostomatidae</taxon>
        <taxon>Branchiostoma</taxon>
    </lineage>
</organism>
<dbReference type="Gene3D" id="3.60.10.10">
    <property type="entry name" value="Endonuclease/exonuclease/phosphatase"/>
    <property type="match status" value="1"/>
</dbReference>
<protein>
    <submittedName>
        <fullName evidence="1">Hypp9609 protein</fullName>
    </submittedName>
</protein>
<dbReference type="AlphaFoldDB" id="A0A8S4MNQ4"/>
<dbReference type="InterPro" id="IPR036691">
    <property type="entry name" value="Endo/exonu/phosph_ase_sf"/>
</dbReference>
<reference evidence="1" key="1">
    <citation type="submission" date="2022-01" db="EMBL/GenBank/DDBJ databases">
        <authorList>
            <person name="Braso-Vives M."/>
        </authorList>
    </citation>
    <scope>NUCLEOTIDE SEQUENCE</scope>
</reference>
<dbReference type="EMBL" id="CAKMNS010000297">
    <property type="protein sequence ID" value="CAH1277409.1"/>
    <property type="molecule type" value="Genomic_DNA"/>
</dbReference>
<name>A0A8S4MNQ4_BRALA</name>
<dbReference type="OrthoDB" id="410542at2759"/>